<proteinExistence type="predicted"/>
<reference evidence="1 2" key="1">
    <citation type="submission" date="2023-10" db="EMBL/GenBank/DDBJ databases">
        <title>Sorlinia euscelidii gen. nov., sp. nov., an acetic acid bacteria isolated from the gut of Euscelidius variegatus emitter.</title>
        <authorList>
            <person name="Michoud G."/>
            <person name="Marasco R."/>
            <person name="Seferji K."/>
            <person name="Gonella E."/>
            <person name="Garuglieri E."/>
            <person name="Alma A."/>
            <person name="Mapelli F."/>
            <person name="Borin S."/>
            <person name="Daffonchio D."/>
            <person name="Crotti E."/>
        </authorList>
    </citation>
    <scope>NUCLEOTIDE SEQUENCE [LARGE SCALE GENOMIC DNA]</scope>
    <source>
        <strain evidence="1 2">EV16P</strain>
    </source>
</reference>
<accession>A0ABU7U299</accession>
<comment type="caution">
    <text evidence="1">The sequence shown here is derived from an EMBL/GenBank/DDBJ whole genome shotgun (WGS) entry which is preliminary data.</text>
</comment>
<dbReference type="RefSeq" id="WP_394819158.1">
    <property type="nucleotide sequence ID" value="NZ_JAWJZY010000002.1"/>
</dbReference>
<organism evidence="1 2">
    <name type="scientific">Sorlinia euscelidii</name>
    <dbReference type="NCBI Taxonomy" id="3081148"/>
    <lineage>
        <taxon>Bacteria</taxon>
        <taxon>Pseudomonadati</taxon>
        <taxon>Pseudomonadota</taxon>
        <taxon>Alphaproteobacteria</taxon>
        <taxon>Acetobacterales</taxon>
        <taxon>Acetobacteraceae</taxon>
        <taxon>Sorlinia</taxon>
    </lineage>
</organism>
<keyword evidence="2" id="KW-1185">Reference proteome</keyword>
<protein>
    <recommendedName>
        <fullName evidence="3">Mobilization protein</fullName>
    </recommendedName>
</protein>
<evidence type="ECO:0008006" key="3">
    <source>
        <dbReference type="Google" id="ProtNLM"/>
    </source>
</evidence>
<dbReference type="EMBL" id="JAWJZY010000002">
    <property type="protein sequence ID" value="MEE8658196.1"/>
    <property type="molecule type" value="Genomic_DNA"/>
</dbReference>
<name>A0ABU7U299_9PROT</name>
<evidence type="ECO:0000313" key="1">
    <source>
        <dbReference type="EMBL" id="MEE8658196.1"/>
    </source>
</evidence>
<dbReference type="Proteomes" id="UP001312908">
    <property type="component" value="Unassembled WGS sequence"/>
</dbReference>
<sequence>MSKDNNVLTGDDVRSDPSRQFRMLDRLKLAALRNELQEISRSTTHDVRKVMIAASKVGPALSSVDRANQRMSSLAALVKTVGYRLSNEKLNRRDARALSEALNELAALLDERGTEIKRALNEL</sequence>
<evidence type="ECO:0000313" key="2">
    <source>
        <dbReference type="Proteomes" id="UP001312908"/>
    </source>
</evidence>
<gene>
    <name evidence="1" type="ORF">DOFOFD_04140</name>
</gene>